<dbReference type="HOGENOM" id="CLU_2315516_0_0_11"/>
<dbReference type="AlphaFoldDB" id="S4XC13"/>
<dbReference type="OrthoDB" id="4426122at2"/>
<proteinExistence type="predicted"/>
<dbReference type="PATRIC" id="fig|1200352.3.peg.341"/>
<dbReference type="EMBL" id="CP003696">
    <property type="protein sequence ID" value="AGP29994.1"/>
    <property type="molecule type" value="Genomic_DNA"/>
</dbReference>
<organism evidence="2 3">
    <name type="scientific">Corynebacterium terpenotabidum Y-11</name>
    <dbReference type="NCBI Taxonomy" id="1200352"/>
    <lineage>
        <taxon>Bacteria</taxon>
        <taxon>Bacillati</taxon>
        <taxon>Actinomycetota</taxon>
        <taxon>Actinomycetes</taxon>
        <taxon>Mycobacteriales</taxon>
        <taxon>Corynebacteriaceae</taxon>
        <taxon>Corynebacterium</taxon>
    </lineage>
</organism>
<evidence type="ECO:0000313" key="2">
    <source>
        <dbReference type="EMBL" id="AGP29994.1"/>
    </source>
</evidence>
<dbReference type="RefSeq" id="WP_020440359.1">
    <property type="nucleotide sequence ID" value="NC_021663.1"/>
</dbReference>
<reference evidence="2 3" key="1">
    <citation type="submission" date="2012-06" db="EMBL/GenBank/DDBJ databases">
        <title>Complete genome sequence of Corynebacterium terpenotabidum Y-11 (=DSM 44721).</title>
        <authorList>
            <person name="Ruckert C."/>
            <person name="Albersmeier A."/>
            <person name="Al-Dilaimi A."/>
            <person name="Szczepanowski R."/>
            <person name="Kalinowski J."/>
        </authorList>
    </citation>
    <scope>NUCLEOTIDE SEQUENCE [LARGE SCALE GENOMIC DNA]</scope>
    <source>
        <strain evidence="2 3">Y-11</strain>
    </source>
</reference>
<sequence>MTPSELMDISEINTGGPSPNGEPDINGYLVLQLDSPQQISARKSGAPGTQEDSVSYVSLATPNGSESSINWSGYVGQHVTVTTTPEGLWFPSDTGLPLGMARLSEGTVL</sequence>
<dbReference type="Proteomes" id="UP000014809">
    <property type="component" value="Chromosome"/>
</dbReference>
<name>S4XC13_9CORY</name>
<keyword evidence="3" id="KW-1185">Reference proteome</keyword>
<accession>S4XC13</accession>
<evidence type="ECO:0000256" key="1">
    <source>
        <dbReference type="SAM" id="MobiDB-lite"/>
    </source>
</evidence>
<evidence type="ECO:0000313" key="3">
    <source>
        <dbReference type="Proteomes" id="UP000014809"/>
    </source>
</evidence>
<dbReference type="KEGG" id="cter:A606_01695"/>
<feature type="region of interest" description="Disordered" evidence="1">
    <location>
        <begin position="1"/>
        <end position="27"/>
    </location>
</feature>
<gene>
    <name evidence="2" type="ORF">A606_01695</name>
</gene>
<protein>
    <submittedName>
        <fullName evidence="2">Uncharacterized protein</fullName>
    </submittedName>
</protein>